<dbReference type="EMBL" id="CM004389">
    <property type="protein sequence ID" value="OAY55289.1"/>
    <property type="molecule type" value="Genomic_DNA"/>
</dbReference>
<keyword evidence="6" id="KW-0653">Protein transport</keyword>
<keyword evidence="12" id="KW-1185">Reference proteome</keyword>
<feature type="transmembrane region" description="Helical" evidence="10">
    <location>
        <begin position="371"/>
        <end position="393"/>
    </location>
</feature>
<evidence type="ECO:0000256" key="2">
    <source>
        <dbReference type="ARBA" id="ARBA00005484"/>
    </source>
</evidence>
<feature type="transmembrane region" description="Helical" evidence="10">
    <location>
        <begin position="694"/>
        <end position="715"/>
    </location>
</feature>
<feature type="transmembrane region" description="Helical" evidence="10">
    <location>
        <begin position="544"/>
        <end position="566"/>
    </location>
</feature>
<evidence type="ECO:0000256" key="4">
    <source>
        <dbReference type="ARBA" id="ARBA00022692"/>
    </source>
</evidence>
<evidence type="ECO:0000256" key="9">
    <source>
        <dbReference type="SAM" id="MobiDB-lite"/>
    </source>
</evidence>
<dbReference type="Gramene" id="Manes.03G142900.1.v8.1">
    <property type="protein sequence ID" value="Manes.03G142900.1.v8.1.CDS"/>
    <property type="gene ID" value="Manes.03G142900.v8.1"/>
</dbReference>
<dbReference type="NCBIfam" id="TIGR00728">
    <property type="entry name" value="OPT_sfam"/>
    <property type="match status" value="1"/>
</dbReference>
<dbReference type="NCBIfam" id="TIGR00727">
    <property type="entry name" value="ISP4_OPT"/>
    <property type="match status" value="1"/>
</dbReference>
<accession>A0A251LQ34</accession>
<evidence type="ECO:0000256" key="6">
    <source>
        <dbReference type="ARBA" id="ARBA00022927"/>
    </source>
</evidence>
<dbReference type="EMBL" id="CM004389">
    <property type="protein sequence ID" value="OAY55288.1"/>
    <property type="molecule type" value="Genomic_DNA"/>
</dbReference>
<feature type="region of interest" description="Disordered" evidence="9">
    <location>
        <begin position="1"/>
        <end position="29"/>
    </location>
</feature>
<organism evidence="11 12">
    <name type="scientific">Manihot esculenta</name>
    <name type="common">Cassava</name>
    <name type="synonym">Jatropha manihot</name>
    <dbReference type="NCBI Taxonomy" id="3983"/>
    <lineage>
        <taxon>Eukaryota</taxon>
        <taxon>Viridiplantae</taxon>
        <taxon>Streptophyta</taxon>
        <taxon>Embryophyta</taxon>
        <taxon>Tracheophyta</taxon>
        <taxon>Spermatophyta</taxon>
        <taxon>Magnoliopsida</taxon>
        <taxon>eudicotyledons</taxon>
        <taxon>Gunneridae</taxon>
        <taxon>Pentapetalae</taxon>
        <taxon>rosids</taxon>
        <taxon>fabids</taxon>
        <taxon>Malpighiales</taxon>
        <taxon>Euphorbiaceae</taxon>
        <taxon>Crotonoideae</taxon>
        <taxon>Manihoteae</taxon>
        <taxon>Manihot</taxon>
    </lineage>
</organism>
<dbReference type="PANTHER" id="PTHR22601">
    <property type="entry name" value="ISP4 LIKE PROTEIN"/>
    <property type="match status" value="1"/>
</dbReference>
<evidence type="ECO:0000256" key="7">
    <source>
        <dbReference type="ARBA" id="ARBA00022989"/>
    </source>
</evidence>
<evidence type="ECO:0000256" key="10">
    <source>
        <dbReference type="SAM" id="Phobius"/>
    </source>
</evidence>
<feature type="transmembrane region" description="Helical" evidence="10">
    <location>
        <begin position="431"/>
        <end position="449"/>
    </location>
</feature>
<feature type="transmembrane region" description="Helical" evidence="10">
    <location>
        <begin position="220"/>
        <end position="238"/>
    </location>
</feature>
<name>A0A251LQ34_MANES</name>
<feature type="transmembrane region" description="Helical" evidence="10">
    <location>
        <begin position="461"/>
        <end position="482"/>
    </location>
</feature>
<dbReference type="GO" id="GO:0005886">
    <property type="term" value="C:plasma membrane"/>
    <property type="evidence" value="ECO:0000318"/>
    <property type="project" value="GO_Central"/>
</dbReference>
<evidence type="ECO:0000313" key="11">
    <source>
        <dbReference type="EMBL" id="OAY55289.1"/>
    </source>
</evidence>
<reference evidence="11 12" key="1">
    <citation type="submission" date="2016-02" db="EMBL/GenBank/DDBJ databases">
        <title>WGS assembly of Manihot esculenta.</title>
        <authorList>
            <person name="Bredeson J.V."/>
            <person name="Prochnik S.E."/>
            <person name="Lyons J.B."/>
            <person name="Schmutz J."/>
            <person name="Grimwood J."/>
            <person name="Vrebalov J."/>
            <person name="Bart R.S."/>
            <person name="Amuge T."/>
            <person name="Ferguson M.E."/>
            <person name="Green R."/>
            <person name="Putnam N."/>
            <person name="Stites J."/>
            <person name="Rounsley S."/>
            <person name="Rokhsar D.S."/>
        </authorList>
    </citation>
    <scope>NUCLEOTIDE SEQUENCE [LARGE SCALE GENOMIC DNA]</scope>
    <source>
        <strain evidence="12">cv. AM560-2</strain>
        <tissue evidence="11">Leaf</tissue>
    </source>
</reference>
<sequence>MTGSVDDALPPSRLPEKNDSSVDDIGDDVNDNPIEQVRLTVPITDDPSQPVLTFRTWLLGISSCVLLAFVNQFFGYRTNQLSVGSVSAQIVTLPLGNLMARVFPKKQIKIPLTKWSFSLNPGPFNLKEHVLITIFASTGSGGVYAVNIITAVKAFYRRPLHPVAAMLLVQTTQLLGYGWAGIFRKFLVDSPYMWWPSNLVQVSLFRALHEKDKREKRGLTRLQFFLTVFVSSFAYYVLPGYLFPSLSAISFVCWIWKSSVTAQQIGSGQNGLGIGSFGLDWSTVAGFLGSPLAVPFFAIANTLGGYFLVMYIIVPIAYWTNAYDAKKFPIYSSHTFDSNGQTYNISRILDQKNFDINLDAYNDYSRLHLSVLFAFVYGLSFAALMATISHVALFEGKNIWALWKKTSSSMKDKYTDVHTRLMKTNYESVPQWWFVAILIASVALSFLAVEGFNKQLQLPWWGLLLACCIALVFTLPIGVVQATTNMQMGLNVITEFIIGYIYPGKPLANVAFKTYGYISMAQALYFLQDFKLGHYMKIPPKSMFLVQFVGTIVASTVYFATAWYLLSTVENICIPELLPDGSPWTCPGDDVFYNASIIWGVIGPLRMFGRLGLYESMSWFFLVGLVAPVPIWFLSRKFPEKKWIKLIHMPIFLSATASMPPARAVHYLSWGIAGIIFNFYVYRWYKAWWARHNYILSAGLDAGVAFMGIFLFFTLQSKDIYGPSWWGQDATDHCPLAHCPTAPGIVADGCPAFK</sequence>
<dbReference type="InterPro" id="IPR004813">
    <property type="entry name" value="OPT"/>
</dbReference>
<feature type="transmembrane region" description="Helical" evidence="10">
    <location>
        <begin position="130"/>
        <end position="156"/>
    </location>
</feature>
<dbReference type="Pfam" id="PF03169">
    <property type="entry name" value="OPT"/>
    <property type="match status" value="1"/>
</dbReference>
<keyword evidence="7 10" id="KW-1133">Transmembrane helix</keyword>
<dbReference type="AlphaFoldDB" id="A0A251LQ34"/>
<dbReference type="OrthoDB" id="9986677at2759"/>
<feature type="transmembrane region" description="Helical" evidence="10">
    <location>
        <begin position="54"/>
        <end position="74"/>
    </location>
</feature>
<dbReference type="Gramene" id="Manes.03G142900.3.v8.1">
    <property type="protein sequence ID" value="Manes.03G142900.3.v8.1.CDS"/>
    <property type="gene ID" value="Manes.03G142900.v8.1"/>
</dbReference>
<dbReference type="GO" id="GO:0035673">
    <property type="term" value="F:oligopeptide transmembrane transporter activity"/>
    <property type="evidence" value="ECO:0000318"/>
    <property type="project" value="GO_Central"/>
</dbReference>
<feature type="transmembrane region" description="Helical" evidence="10">
    <location>
        <begin position="664"/>
        <end position="682"/>
    </location>
</feature>
<dbReference type="InterPro" id="IPR004648">
    <property type="entry name" value="Oligpept_transpt"/>
</dbReference>
<comment type="similarity">
    <text evidence="2">Belongs to the oligopeptide OPT transporter (TC 2.A.67.1) family.</text>
</comment>
<keyword evidence="5" id="KW-0571">Peptide transport</keyword>
<dbReference type="STRING" id="3983.A0A251LQ34"/>
<feature type="transmembrane region" description="Helical" evidence="10">
    <location>
        <begin position="617"/>
        <end position="635"/>
    </location>
</feature>
<evidence type="ECO:0000256" key="5">
    <source>
        <dbReference type="ARBA" id="ARBA00022856"/>
    </source>
</evidence>
<evidence type="ECO:0000256" key="3">
    <source>
        <dbReference type="ARBA" id="ARBA00022448"/>
    </source>
</evidence>
<evidence type="ECO:0000256" key="8">
    <source>
        <dbReference type="ARBA" id="ARBA00023136"/>
    </source>
</evidence>
<comment type="subcellular location">
    <subcellularLocation>
        <location evidence="1">Membrane</location>
        <topology evidence="1">Multi-pass membrane protein</topology>
    </subcellularLocation>
</comment>
<feature type="transmembrane region" description="Helical" evidence="10">
    <location>
        <begin position="81"/>
        <end position="103"/>
    </location>
</feature>
<evidence type="ECO:0000256" key="1">
    <source>
        <dbReference type="ARBA" id="ARBA00004141"/>
    </source>
</evidence>
<dbReference type="Proteomes" id="UP000091857">
    <property type="component" value="Chromosome 3"/>
</dbReference>
<evidence type="ECO:0000313" key="12">
    <source>
        <dbReference type="Proteomes" id="UP000091857"/>
    </source>
</evidence>
<dbReference type="GO" id="GO:0015031">
    <property type="term" value="P:protein transport"/>
    <property type="evidence" value="ECO:0007669"/>
    <property type="project" value="UniProtKB-KW"/>
</dbReference>
<proteinExistence type="inferred from homology"/>
<gene>
    <name evidence="11" type="ORF">MANES_03G142900</name>
</gene>
<feature type="transmembrane region" description="Helical" evidence="10">
    <location>
        <begin position="296"/>
        <end position="319"/>
    </location>
</feature>
<protein>
    <submittedName>
        <fullName evidence="11">Uncharacterized protein</fullName>
    </submittedName>
</protein>
<keyword evidence="3" id="KW-0813">Transport</keyword>
<keyword evidence="4 10" id="KW-0812">Transmembrane</keyword>
<keyword evidence="8 10" id="KW-0472">Membrane</keyword>